<dbReference type="PANTHER" id="PTHR47506">
    <property type="entry name" value="TRANSCRIPTIONAL REGULATORY PROTEIN"/>
    <property type="match status" value="1"/>
</dbReference>
<evidence type="ECO:0000256" key="1">
    <source>
        <dbReference type="ARBA" id="ARBA00023015"/>
    </source>
</evidence>
<protein>
    <submittedName>
        <fullName evidence="6">TetR/AcrR family transcriptional regulator</fullName>
    </submittedName>
</protein>
<dbReference type="RefSeq" id="WP_264088627.1">
    <property type="nucleotide sequence ID" value="NZ_JAMPJT010000001.1"/>
</dbReference>
<evidence type="ECO:0000313" key="6">
    <source>
        <dbReference type="EMBL" id="MCV9877496.1"/>
    </source>
</evidence>
<evidence type="ECO:0000256" key="2">
    <source>
        <dbReference type="ARBA" id="ARBA00023125"/>
    </source>
</evidence>
<comment type="caution">
    <text evidence="6">The sequence shown here is derived from an EMBL/GenBank/DDBJ whole genome shotgun (WGS) entry which is preliminary data.</text>
</comment>
<dbReference type="EMBL" id="JAMPJT010000001">
    <property type="protein sequence ID" value="MCV9877496.1"/>
    <property type="molecule type" value="Genomic_DNA"/>
</dbReference>
<evidence type="ECO:0000259" key="5">
    <source>
        <dbReference type="PROSITE" id="PS50977"/>
    </source>
</evidence>
<gene>
    <name evidence="6" type="ORF">NC803_01325</name>
    <name evidence="7" type="ORF">NC856_01420</name>
</gene>
<keyword evidence="3" id="KW-0804">Transcription</keyword>
<dbReference type="Proteomes" id="UP001165569">
    <property type="component" value="Unassembled WGS sequence"/>
</dbReference>
<dbReference type="EMBL" id="JAMPJU010000001">
    <property type="protein sequence ID" value="MCV9880938.1"/>
    <property type="molecule type" value="Genomic_DNA"/>
</dbReference>
<dbReference type="SUPFAM" id="SSF48498">
    <property type="entry name" value="Tetracyclin repressor-like, C-terminal domain"/>
    <property type="match status" value="1"/>
</dbReference>
<dbReference type="GO" id="GO:0003677">
    <property type="term" value="F:DNA binding"/>
    <property type="evidence" value="ECO:0007669"/>
    <property type="project" value="UniProtKB-UniRule"/>
</dbReference>
<dbReference type="SUPFAM" id="SSF46689">
    <property type="entry name" value="Homeodomain-like"/>
    <property type="match status" value="1"/>
</dbReference>
<evidence type="ECO:0000313" key="9">
    <source>
        <dbReference type="Proteomes" id="UP001165569"/>
    </source>
</evidence>
<feature type="DNA-binding region" description="H-T-H motif" evidence="4">
    <location>
        <begin position="25"/>
        <end position="44"/>
    </location>
</feature>
<organism evidence="6 9">
    <name type="scientific">Brenneria izbisi</name>
    <dbReference type="NCBI Taxonomy" id="2939450"/>
    <lineage>
        <taxon>Bacteria</taxon>
        <taxon>Pseudomonadati</taxon>
        <taxon>Pseudomonadota</taxon>
        <taxon>Gammaproteobacteria</taxon>
        <taxon>Enterobacterales</taxon>
        <taxon>Pectobacteriaceae</taxon>
        <taxon>Brenneria</taxon>
    </lineage>
</organism>
<dbReference type="PANTHER" id="PTHR47506:SF6">
    <property type="entry name" value="HTH-TYPE TRANSCRIPTIONAL REPRESSOR NEMR"/>
    <property type="match status" value="1"/>
</dbReference>
<sequence length="181" mass="20872">MINKREVILKSALQLFRKKGFHAVGVDEIIEVAGVARMTLYNHFGSKDNLIVTLLQERGEYLMLALNENILKEESLKSKIISIFDWHSSMSYSCCHATNIFTMAMSEYHCIDGCVRKVIDDFKSSKYRLIRDLLLEEFCYAEAERKALVIFSLLEGAFITSLTLGKRESFKFAREHVINNF</sequence>
<keyword evidence="8" id="KW-1185">Reference proteome</keyword>
<dbReference type="AlphaFoldDB" id="A0AA41XW12"/>
<evidence type="ECO:0000313" key="7">
    <source>
        <dbReference type="EMBL" id="MCV9880938.1"/>
    </source>
</evidence>
<feature type="domain" description="HTH tetR-type" evidence="5">
    <location>
        <begin position="2"/>
        <end position="62"/>
    </location>
</feature>
<dbReference type="PRINTS" id="PR00455">
    <property type="entry name" value="HTHTETR"/>
</dbReference>
<reference evidence="6" key="1">
    <citation type="submission" date="2022-04" db="EMBL/GenBank/DDBJ databases">
        <title>Brenneria sp. isolated from walnut trees in Serbia.</title>
        <authorList>
            <person name="Gasic K."/>
            <person name="Zlatkovic N."/>
            <person name="Kuzmanovic N."/>
        </authorList>
    </citation>
    <scope>NUCLEOTIDE SEQUENCE</scope>
    <source>
        <strain evidence="7">KBI 423</strain>
        <strain evidence="6">KBI 447</strain>
    </source>
</reference>
<dbReference type="PROSITE" id="PS50977">
    <property type="entry name" value="HTH_TETR_2"/>
    <property type="match status" value="1"/>
</dbReference>
<dbReference type="Proteomes" id="UP001165568">
    <property type="component" value="Unassembled WGS sequence"/>
</dbReference>
<name>A0AA41XW12_9GAMM</name>
<dbReference type="Gene3D" id="1.10.357.10">
    <property type="entry name" value="Tetracycline Repressor, domain 2"/>
    <property type="match status" value="1"/>
</dbReference>
<dbReference type="InterPro" id="IPR001647">
    <property type="entry name" value="HTH_TetR"/>
</dbReference>
<keyword evidence="2 4" id="KW-0238">DNA-binding</keyword>
<proteinExistence type="predicted"/>
<evidence type="ECO:0000256" key="4">
    <source>
        <dbReference type="PROSITE-ProRule" id="PRU00335"/>
    </source>
</evidence>
<evidence type="ECO:0000313" key="8">
    <source>
        <dbReference type="Proteomes" id="UP001165568"/>
    </source>
</evidence>
<keyword evidence="1" id="KW-0805">Transcription regulation</keyword>
<accession>A0AA41XW12</accession>
<dbReference type="InterPro" id="IPR036271">
    <property type="entry name" value="Tet_transcr_reg_TetR-rel_C_sf"/>
</dbReference>
<evidence type="ECO:0000256" key="3">
    <source>
        <dbReference type="ARBA" id="ARBA00023163"/>
    </source>
</evidence>
<dbReference type="InterPro" id="IPR009057">
    <property type="entry name" value="Homeodomain-like_sf"/>
</dbReference>
<dbReference type="Pfam" id="PF00440">
    <property type="entry name" value="TetR_N"/>
    <property type="match status" value="1"/>
</dbReference>